<protein>
    <recommendedName>
        <fullName evidence="3">Helicase-associated domain-containing protein</fullName>
    </recommendedName>
</protein>
<evidence type="ECO:0008006" key="3">
    <source>
        <dbReference type="Google" id="ProtNLM"/>
    </source>
</evidence>
<evidence type="ECO:0000313" key="2">
    <source>
        <dbReference type="Proteomes" id="UP000266841"/>
    </source>
</evidence>
<dbReference type="AlphaFoldDB" id="K0S8A2"/>
<sequence length="107" mass="12349">MGLWGLWVGTQRQDYKVGRMSQFRIDYLESIGFAWTRKRVGNEWLPDHYSEPDLEAIARIIEETRSGHDDLPPSATEVLRTRMNVGRRLAEALQEYLDKANGVADRA</sequence>
<dbReference type="Gene3D" id="6.10.140.530">
    <property type="match status" value="1"/>
</dbReference>
<dbReference type="Proteomes" id="UP000266841">
    <property type="component" value="Unassembled WGS sequence"/>
</dbReference>
<keyword evidence="2" id="KW-1185">Reference proteome</keyword>
<proteinExistence type="predicted"/>
<reference evidence="1 2" key="1">
    <citation type="journal article" date="2012" name="Genome Biol.">
        <title>Genome and low-iron response of an oceanic diatom adapted to chronic iron limitation.</title>
        <authorList>
            <person name="Lommer M."/>
            <person name="Specht M."/>
            <person name="Roy A.S."/>
            <person name="Kraemer L."/>
            <person name="Andreson R."/>
            <person name="Gutowska M.A."/>
            <person name="Wolf J."/>
            <person name="Bergner S.V."/>
            <person name="Schilhabel M.B."/>
            <person name="Klostermeier U.C."/>
            <person name="Beiko R.G."/>
            <person name="Rosenstiel P."/>
            <person name="Hippler M."/>
            <person name="Laroche J."/>
        </authorList>
    </citation>
    <scope>NUCLEOTIDE SEQUENCE [LARGE SCALE GENOMIC DNA]</scope>
    <source>
        <strain evidence="1 2">CCMP1005</strain>
    </source>
</reference>
<evidence type="ECO:0000313" key="1">
    <source>
        <dbReference type="EMBL" id="EJK61129.1"/>
    </source>
</evidence>
<accession>K0S8A2</accession>
<dbReference type="EMBL" id="AGNL01020375">
    <property type="protein sequence ID" value="EJK61129.1"/>
    <property type="molecule type" value="Genomic_DNA"/>
</dbReference>
<comment type="caution">
    <text evidence="1">The sequence shown here is derived from an EMBL/GenBank/DDBJ whole genome shotgun (WGS) entry which is preliminary data.</text>
</comment>
<organism evidence="1 2">
    <name type="scientific">Thalassiosira oceanica</name>
    <name type="common">Marine diatom</name>
    <dbReference type="NCBI Taxonomy" id="159749"/>
    <lineage>
        <taxon>Eukaryota</taxon>
        <taxon>Sar</taxon>
        <taxon>Stramenopiles</taxon>
        <taxon>Ochrophyta</taxon>
        <taxon>Bacillariophyta</taxon>
        <taxon>Coscinodiscophyceae</taxon>
        <taxon>Thalassiosirophycidae</taxon>
        <taxon>Thalassiosirales</taxon>
        <taxon>Thalassiosiraceae</taxon>
        <taxon>Thalassiosira</taxon>
    </lineage>
</organism>
<gene>
    <name evidence="1" type="ORF">THAOC_18431</name>
</gene>
<name>K0S8A2_THAOC</name>